<evidence type="ECO:0000256" key="8">
    <source>
        <dbReference type="HAMAP-Rule" id="MF_00578"/>
    </source>
</evidence>
<dbReference type="GO" id="GO:0005524">
    <property type="term" value="F:ATP binding"/>
    <property type="evidence" value="ECO:0007669"/>
    <property type="project" value="UniProtKB-KW"/>
</dbReference>
<dbReference type="GO" id="GO:0005829">
    <property type="term" value="C:cytosol"/>
    <property type="evidence" value="ECO:0007669"/>
    <property type="project" value="TreeGrafter"/>
</dbReference>
<sequence length="527" mass="60191">MPDQFTERLQLFSSSDNVNRLNRLQRGIEKESLRVGLDGKLAQTPHPESLGSALTHPHITTDFSEALLEFITPVSTDIEESLQTLDNIHRYTYQQLDGELLWAASMPCILEGDENIPVAQYGSSNVAKMKTAYRQGLGNRYGRLMQTISGIHYNFSLPDDLWEIMQQQDYDKRPLKDYVTDSYFKLIRNFRRYSWLLVYLYGASPAVCKSFLRGHKDHQLQEFDQGSAYLPYCTALRMGDLGYQSNAQESLNICYNSIDNYVDTLKQAIINPHPDYEKLGVNVDGEYQQLSSALLQIENEFYSPIRPKRVTQSGETPIGALKTLGVEYIEVRCIDVNPYLPLGIDADQIRFIDCFLMYCLFQRSPMCDDDERARIGSNLKSVVNRGREPGLKLTSRKGDITLPEWGNSLMDGIDKIAVQLDRAHGGNDYQRVCNQQREKLADPSLTPSATILAAMTEQEKPFFSLAMKWSTQHKDEFESRPLTGDDLANFQRYSKQSIDQQAQVEAADTISFDQYLSSYYQQYQDLS</sequence>
<reference evidence="11 12" key="1">
    <citation type="journal article" date="2010" name="J. Bacteriol.">
        <title>Genome sequence of the oligotrophic marine Gammaproteobacterium HTCC2143, isolated from the Oregon Coast.</title>
        <authorList>
            <person name="Oh H.M."/>
            <person name="Kang I."/>
            <person name="Ferriera S."/>
            <person name="Giovannoni S.J."/>
            <person name="Cho J.C."/>
        </authorList>
    </citation>
    <scope>NUCLEOTIDE SEQUENCE [LARGE SCALE GENOMIC DNA]</scope>
    <source>
        <strain evidence="11 12">HTCC2143</strain>
    </source>
</reference>
<dbReference type="PANTHER" id="PTHR38761:SF1">
    <property type="entry name" value="GLUTAMATE--CYSTEINE LIGASE"/>
    <property type="match status" value="1"/>
</dbReference>
<organism evidence="11 12">
    <name type="scientific">marine gamma proteobacterium HTCC2143</name>
    <dbReference type="NCBI Taxonomy" id="247633"/>
    <lineage>
        <taxon>Bacteria</taxon>
        <taxon>Pseudomonadati</taxon>
        <taxon>Pseudomonadota</taxon>
        <taxon>Gammaproteobacteria</taxon>
        <taxon>Cellvibrionales</taxon>
        <taxon>Spongiibacteraceae</taxon>
        <taxon>BD1-7 clade</taxon>
    </lineage>
</organism>
<comment type="similarity">
    <text evidence="2 8">Belongs to the glutamate--cysteine ligase type 1 family. Type 1 subfamily.</text>
</comment>
<evidence type="ECO:0000259" key="10">
    <source>
        <dbReference type="Pfam" id="PF04262"/>
    </source>
</evidence>
<dbReference type="GO" id="GO:0006750">
    <property type="term" value="P:glutathione biosynthetic process"/>
    <property type="evidence" value="ECO:0007669"/>
    <property type="project" value="UniProtKB-UniRule"/>
</dbReference>
<gene>
    <name evidence="8" type="primary">gshA</name>
    <name evidence="11" type="ORF">GP2143_16731</name>
</gene>
<dbReference type="NCBIfam" id="TIGR01434">
    <property type="entry name" value="glu_cys_ligase"/>
    <property type="match status" value="1"/>
</dbReference>
<comment type="caution">
    <text evidence="11">The sequence shown here is derived from an EMBL/GenBank/DDBJ whole genome shotgun (WGS) entry which is preliminary data.</text>
</comment>
<evidence type="ECO:0000256" key="7">
    <source>
        <dbReference type="ARBA" id="ARBA00048819"/>
    </source>
</evidence>
<dbReference type="AlphaFoldDB" id="A0Y9W6"/>
<comment type="catalytic activity">
    <reaction evidence="7 8 9">
        <text>L-cysteine + L-glutamate + ATP = gamma-L-glutamyl-L-cysteine + ADP + phosphate + H(+)</text>
        <dbReference type="Rhea" id="RHEA:13285"/>
        <dbReference type="ChEBI" id="CHEBI:15378"/>
        <dbReference type="ChEBI" id="CHEBI:29985"/>
        <dbReference type="ChEBI" id="CHEBI:30616"/>
        <dbReference type="ChEBI" id="CHEBI:35235"/>
        <dbReference type="ChEBI" id="CHEBI:43474"/>
        <dbReference type="ChEBI" id="CHEBI:58173"/>
        <dbReference type="ChEBI" id="CHEBI:456216"/>
        <dbReference type="EC" id="6.3.2.2"/>
    </reaction>
</comment>
<evidence type="ECO:0000313" key="12">
    <source>
        <dbReference type="Proteomes" id="UP000004931"/>
    </source>
</evidence>
<evidence type="ECO:0000256" key="3">
    <source>
        <dbReference type="ARBA" id="ARBA00022598"/>
    </source>
</evidence>
<dbReference type="Gene3D" id="3.30.590.20">
    <property type="match status" value="1"/>
</dbReference>
<evidence type="ECO:0000256" key="1">
    <source>
        <dbReference type="ARBA" id="ARBA00005006"/>
    </source>
</evidence>
<dbReference type="GO" id="GO:0004357">
    <property type="term" value="F:glutamate-cysteine ligase activity"/>
    <property type="evidence" value="ECO:0007669"/>
    <property type="project" value="UniProtKB-UniRule"/>
</dbReference>
<dbReference type="HAMAP" id="MF_00578">
    <property type="entry name" value="Glu_cys_ligase"/>
    <property type="match status" value="1"/>
</dbReference>
<dbReference type="SUPFAM" id="SSF55931">
    <property type="entry name" value="Glutamine synthetase/guanido kinase"/>
    <property type="match status" value="1"/>
</dbReference>
<proteinExistence type="inferred from homology"/>
<keyword evidence="5 8" id="KW-0547">Nucleotide-binding</keyword>
<dbReference type="GO" id="GO:0046872">
    <property type="term" value="F:metal ion binding"/>
    <property type="evidence" value="ECO:0007669"/>
    <property type="project" value="TreeGrafter"/>
</dbReference>
<accession>A0Y9W6</accession>
<dbReference type="InterPro" id="IPR014746">
    <property type="entry name" value="Gln_synth/guanido_kin_cat_dom"/>
</dbReference>
<evidence type="ECO:0000256" key="5">
    <source>
        <dbReference type="ARBA" id="ARBA00022741"/>
    </source>
</evidence>
<feature type="domain" description="Glutamate--cysteine ligase" evidence="10">
    <location>
        <begin position="10"/>
        <end position="382"/>
    </location>
</feature>
<evidence type="ECO:0000313" key="11">
    <source>
        <dbReference type="EMBL" id="EAW32920.1"/>
    </source>
</evidence>
<dbReference type="EMBL" id="AAVT01000001">
    <property type="protein sequence ID" value="EAW32920.1"/>
    <property type="molecule type" value="Genomic_DNA"/>
</dbReference>
<protein>
    <recommendedName>
        <fullName evidence="8">Glutamate--cysteine ligase</fullName>
        <ecNumber evidence="8">6.3.2.2</ecNumber>
    </recommendedName>
    <alternativeName>
        <fullName evidence="8">Gamma-ECS</fullName>
        <shortName evidence="8">GCS</shortName>
    </alternativeName>
    <alternativeName>
        <fullName evidence="8">Gamma-glutamylcysteine synthetase</fullName>
    </alternativeName>
</protein>
<dbReference type="STRING" id="247633.GP2143_16731"/>
<evidence type="ECO:0000256" key="6">
    <source>
        <dbReference type="ARBA" id="ARBA00022840"/>
    </source>
</evidence>
<evidence type="ECO:0000256" key="9">
    <source>
        <dbReference type="RuleBase" id="RU004391"/>
    </source>
</evidence>
<keyword evidence="3 8" id="KW-0436">Ligase</keyword>
<dbReference type="InterPro" id="IPR007370">
    <property type="entry name" value="Glu_cys_ligase"/>
</dbReference>
<evidence type="ECO:0000256" key="2">
    <source>
        <dbReference type="ARBA" id="ARBA00008772"/>
    </source>
</evidence>
<keyword evidence="4 8" id="KW-0317">Glutathione biosynthesis</keyword>
<keyword evidence="12" id="KW-1185">Reference proteome</keyword>
<keyword evidence="6 8" id="KW-0067">ATP-binding</keyword>
<dbReference type="UniPathway" id="UPA00142">
    <property type="reaction ID" value="UER00209"/>
</dbReference>
<dbReference type="Proteomes" id="UP000004931">
    <property type="component" value="Unassembled WGS sequence"/>
</dbReference>
<evidence type="ECO:0000256" key="4">
    <source>
        <dbReference type="ARBA" id="ARBA00022684"/>
    </source>
</evidence>
<dbReference type="Pfam" id="PF04262">
    <property type="entry name" value="Glu_cys_ligase"/>
    <property type="match status" value="1"/>
</dbReference>
<name>A0Y9W6_9GAMM</name>
<dbReference type="PANTHER" id="PTHR38761">
    <property type="entry name" value="GLUTAMATE--CYSTEINE LIGASE"/>
    <property type="match status" value="1"/>
</dbReference>
<dbReference type="eggNOG" id="COG2918">
    <property type="taxonomic scope" value="Bacteria"/>
</dbReference>
<comment type="pathway">
    <text evidence="1 8 9">Sulfur metabolism; glutathione biosynthesis; glutathione from L-cysteine and L-glutamate: step 1/2.</text>
</comment>
<dbReference type="OrthoDB" id="9803907at2"/>
<dbReference type="EC" id="6.3.2.2" evidence="8"/>
<dbReference type="InterPro" id="IPR006334">
    <property type="entry name" value="Glut_cys_ligase"/>
</dbReference>